<accession>A0A0W0EXT7</accession>
<dbReference type="GO" id="GO:0051793">
    <property type="term" value="P:medium-chain fatty acid catabolic process"/>
    <property type="evidence" value="ECO:0007669"/>
    <property type="project" value="TreeGrafter"/>
</dbReference>
<dbReference type="InterPro" id="IPR000073">
    <property type="entry name" value="AB_hydrolase_1"/>
</dbReference>
<dbReference type="Proteomes" id="UP000054988">
    <property type="component" value="Unassembled WGS sequence"/>
</dbReference>
<dbReference type="Pfam" id="PF00561">
    <property type="entry name" value="Abhydrolase_1"/>
    <property type="match status" value="1"/>
</dbReference>
<dbReference type="EMBL" id="LATX01002462">
    <property type="protein sequence ID" value="KTB28843.1"/>
    <property type="molecule type" value="Genomic_DNA"/>
</dbReference>
<dbReference type="InterPro" id="IPR029058">
    <property type="entry name" value="AB_hydrolase_fold"/>
</dbReference>
<dbReference type="GO" id="GO:0051792">
    <property type="term" value="P:medium-chain fatty acid biosynthetic process"/>
    <property type="evidence" value="ECO:0007669"/>
    <property type="project" value="TreeGrafter"/>
</dbReference>
<evidence type="ECO:0000259" key="2">
    <source>
        <dbReference type="Pfam" id="PF00561"/>
    </source>
</evidence>
<evidence type="ECO:0000313" key="4">
    <source>
        <dbReference type="Proteomes" id="UP000054988"/>
    </source>
</evidence>
<dbReference type="AlphaFoldDB" id="A0A0W0EXT7"/>
<dbReference type="InterPro" id="IPR050960">
    <property type="entry name" value="AB_hydrolase_4_sf"/>
</dbReference>
<dbReference type="GO" id="GO:0008126">
    <property type="term" value="F:acetylesterase activity"/>
    <property type="evidence" value="ECO:0007669"/>
    <property type="project" value="TreeGrafter"/>
</dbReference>
<dbReference type="GO" id="GO:0047372">
    <property type="term" value="F:monoacylglycerol lipase activity"/>
    <property type="evidence" value="ECO:0007669"/>
    <property type="project" value="TreeGrafter"/>
</dbReference>
<dbReference type="eggNOG" id="KOG1838">
    <property type="taxonomic scope" value="Eukaryota"/>
</dbReference>
<sequence length="469" mass="51817">MIHDEGELFTSSTIVSVMNRCCGHRKGQESTTVHFSSKPVLLSVSSTRNERNEERSLKELVKSRCPTLFTAFETSWWLASGHTQTLYSVFADFSLTDRVWYRRQFLRLADGGTLALDFAPIDHTQFNDETPIIVVQHGLSGGSYEPYLKAIVSRVIAPKGHGGLGYRVVVVHHRGCGGSQITSPKFYTAGTTEDVLQVLIYLSHKYPRAPLHGLGFSLGANMMTRYVAFEGKNSRLRSAAVLANPWDLAANSDRLESTYIGKYIYGRALGGNLVALIKRHHKVLALDHPALPIALAVSRLLSVPSPTLTQYDEYFTRFIGGPAEEGYPFPSVNAFYNHTSSHHLVKDIRVPFLAINAADDPVVQHVPMMDDDDAQDNPFVVMALTAGGGHLGWFKDSSGERWTTKPVLEWLRMVVEDVIHDSKTELPRLYVDDEGFVREEGRPLLGCKECDGGGLIDANGGESGVLQGL</sequence>
<evidence type="ECO:0000313" key="3">
    <source>
        <dbReference type="EMBL" id="KTB28843.1"/>
    </source>
</evidence>
<dbReference type="Gene3D" id="3.40.50.1820">
    <property type="entry name" value="alpha/beta hydrolase"/>
    <property type="match status" value="1"/>
</dbReference>
<dbReference type="PANTHER" id="PTHR10794:SF63">
    <property type="entry name" value="ALPHA_BETA HYDROLASE 1, ISOFORM A"/>
    <property type="match status" value="1"/>
</dbReference>
<comment type="similarity">
    <text evidence="1">Belongs to the AB hydrolase superfamily. AB hydrolase 4 family.</text>
</comment>
<proteinExistence type="inferred from homology"/>
<dbReference type="SUPFAM" id="SSF53474">
    <property type="entry name" value="alpha/beta-Hydrolases"/>
    <property type="match status" value="1"/>
</dbReference>
<name>A0A0W0EXT7_MONRR</name>
<protein>
    <recommendedName>
        <fullName evidence="2">AB hydrolase-1 domain-containing protein</fullName>
    </recommendedName>
</protein>
<comment type="caution">
    <text evidence="3">The sequence shown here is derived from an EMBL/GenBank/DDBJ whole genome shotgun (WGS) entry which is preliminary data.</text>
</comment>
<evidence type="ECO:0000256" key="1">
    <source>
        <dbReference type="ARBA" id="ARBA00010884"/>
    </source>
</evidence>
<reference evidence="3 4" key="1">
    <citation type="submission" date="2015-12" db="EMBL/GenBank/DDBJ databases">
        <title>Draft genome sequence of Moniliophthora roreri, the causal agent of frosty pod rot of cacao.</title>
        <authorList>
            <person name="Aime M.C."/>
            <person name="Diaz-Valderrama J.R."/>
            <person name="Kijpornyongpan T."/>
            <person name="Phillips-Mora W."/>
        </authorList>
    </citation>
    <scope>NUCLEOTIDE SEQUENCE [LARGE SCALE GENOMIC DNA]</scope>
    <source>
        <strain evidence="3 4">MCA 2952</strain>
    </source>
</reference>
<feature type="domain" description="AB hydrolase-1" evidence="2">
    <location>
        <begin position="131"/>
        <end position="369"/>
    </location>
</feature>
<gene>
    <name evidence="3" type="ORF">WG66_18547</name>
</gene>
<organism evidence="3 4">
    <name type="scientific">Moniliophthora roreri</name>
    <name type="common">Frosty pod rot fungus</name>
    <name type="synonym">Monilia roreri</name>
    <dbReference type="NCBI Taxonomy" id="221103"/>
    <lineage>
        <taxon>Eukaryota</taxon>
        <taxon>Fungi</taxon>
        <taxon>Dikarya</taxon>
        <taxon>Basidiomycota</taxon>
        <taxon>Agaricomycotina</taxon>
        <taxon>Agaricomycetes</taxon>
        <taxon>Agaricomycetidae</taxon>
        <taxon>Agaricales</taxon>
        <taxon>Marasmiineae</taxon>
        <taxon>Marasmiaceae</taxon>
        <taxon>Moniliophthora</taxon>
    </lineage>
</organism>
<dbReference type="PANTHER" id="PTHR10794">
    <property type="entry name" value="ABHYDROLASE DOMAIN-CONTAINING PROTEIN"/>
    <property type="match status" value="1"/>
</dbReference>